<comment type="caution">
    <text evidence="1">The sequence shown here is derived from an EMBL/GenBank/DDBJ whole genome shotgun (WGS) entry which is preliminary data.</text>
</comment>
<protein>
    <submittedName>
        <fullName evidence="1">Uncharacterized protein</fullName>
    </submittedName>
</protein>
<dbReference type="Proteomes" id="UP000765509">
    <property type="component" value="Unassembled WGS sequence"/>
</dbReference>
<name>A0A9Q3GWK9_9BASI</name>
<reference evidence="1" key="1">
    <citation type="submission" date="2021-03" db="EMBL/GenBank/DDBJ databases">
        <title>Draft genome sequence of rust myrtle Austropuccinia psidii MF-1, a brazilian biotype.</title>
        <authorList>
            <person name="Quecine M.C."/>
            <person name="Pachon D.M.R."/>
            <person name="Bonatelli M.L."/>
            <person name="Correr F.H."/>
            <person name="Franceschini L.M."/>
            <person name="Leite T.F."/>
            <person name="Margarido G.R.A."/>
            <person name="Almeida C.A."/>
            <person name="Ferrarezi J.A."/>
            <person name="Labate C.A."/>
        </authorList>
    </citation>
    <scope>NUCLEOTIDE SEQUENCE</scope>
    <source>
        <strain evidence="1">MF-1</strain>
    </source>
</reference>
<proteinExistence type="predicted"/>
<dbReference type="AlphaFoldDB" id="A0A9Q3GWK9"/>
<keyword evidence="2" id="KW-1185">Reference proteome</keyword>
<evidence type="ECO:0000313" key="1">
    <source>
        <dbReference type="EMBL" id="MBW0481225.1"/>
    </source>
</evidence>
<dbReference type="EMBL" id="AVOT02006302">
    <property type="protein sequence ID" value="MBW0481225.1"/>
    <property type="molecule type" value="Genomic_DNA"/>
</dbReference>
<gene>
    <name evidence="1" type="ORF">O181_020940</name>
</gene>
<organism evidence="1 2">
    <name type="scientific">Austropuccinia psidii MF-1</name>
    <dbReference type="NCBI Taxonomy" id="1389203"/>
    <lineage>
        <taxon>Eukaryota</taxon>
        <taxon>Fungi</taxon>
        <taxon>Dikarya</taxon>
        <taxon>Basidiomycota</taxon>
        <taxon>Pucciniomycotina</taxon>
        <taxon>Pucciniomycetes</taxon>
        <taxon>Pucciniales</taxon>
        <taxon>Sphaerophragmiaceae</taxon>
        <taxon>Austropuccinia</taxon>
    </lineage>
</organism>
<evidence type="ECO:0000313" key="2">
    <source>
        <dbReference type="Proteomes" id="UP000765509"/>
    </source>
</evidence>
<accession>A0A9Q3GWK9</accession>
<sequence>MRAQGLWQTPPPFKPMVRLFGQACDRFLQLNEPCVTGPNGSQTAYLSVKSNIYTQIKRFLSLSGNSVRSITAKVGNIRRSPDDCRLLHLHETWYATLVLSKGQTSSTGVSLPVFFVPPTLQGLFVCICRPLENLHNLCAPASNDVCLMCGCHE</sequence>